<evidence type="ECO:0000256" key="5">
    <source>
        <dbReference type="ARBA" id="ARBA00022833"/>
    </source>
</evidence>
<evidence type="ECO:0000313" key="8">
    <source>
        <dbReference type="Proteomes" id="UP000199652"/>
    </source>
</evidence>
<comment type="similarity">
    <text evidence="2">Belongs to the metallo-beta-lactamase superfamily.</text>
</comment>
<keyword evidence="3" id="KW-0479">Metal-binding</keyword>
<feature type="domain" description="Metallo-beta-lactamase" evidence="6">
    <location>
        <begin position="44"/>
        <end position="254"/>
    </location>
</feature>
<dbReference type="SMART" id="SM00849">
    <property type="entry name" value="Lactamase_B"/>
    <property type="match status" value="1"/>
</dbReference>
<dbReference type="SUPFAM" id="SSF56281">
    <property type="entry name" value="Metallo-hydrolase/oxidoreductase"/>
    <property type="match status" value="1"/>
</dbReference>
<name>A0A1H3K175_EUBBA</name>
<keyword evidence="8" id="KW-1185">Reference proteome</keyword>
<evidence type="ECO:0000256" key="2">
    <source>
        <dbReference type="ARBA" id="ARBA00007749"/>
    </source>
</evidence>
<evidence type="ECO:0000256" key="1">
    <source>
        <dbReference type="ARBA" id="ARBA00001947"/>
    </source>
</evidence>
<dbReference type="Gene3D" id="3.60.15.10">
    <property type="entry name" value="Ribonuclease Z/Hydroxyacylglutathione hydrolase-like"/>
    <property type="match status" value="1"/>
</dbReference>
<dbReference type="PANTHER" id="PTHR42978:SF2">
    <property type="entry name" value="102 KBASES UNSTABLE REGION: FROM 1 TO 119443"/>
    <property type="match status" value="1"/>
</dbReference>
<proteinExistence type="inferred from homology"/>
<dbReference type="RefSeq" id="WP_090247261.1">
    <property type="nucleotide sequence ID" value="NZ_FNOU01000037.1"/>
</dbReference>
<accession>A0A1H3K175</accession>
<evidence type="ECO:0000256" key="4">
    <source>
        <dbReference type="ARBA" id="ARBA00022801"/>
    </source>
</evidence>
<dbReference type="InterPro" id="IPR036866">
    <property type="entry name" value="RibonucZ/Hydroxyglut_hydro"/>
</dbReference>
<dbReference type="GO" id="GO:0016787">
    <property type="term" value="F:hydrolase activity"/>
    <property type="evidence" value="ECO:0007669"/>
    <property type="project" value="UniProtKB-KW"/>
</dbReference>
<organism evidence="7 8">
    <name type="scientific">Eubacterium barkeri</name>
    <name type="common">Clostridium barkeri</name>
    <dbReference type="NCBI Taxonomy" id="1528"/>
    <lineage>
        <taxon>Bacteria</taxon>
        <taxon>Bacillati</taxon>
        <taxon>Bacillota</taxon>
        <taxon>Clostridia</taxon>
        <taxon>Eubacteriales</taxon>
        <taxon>Eubacteriaceae</taxon>
        <taxon>Eubacterium</taxon>
    </lineage>
</organism>
<keyword evidence="5" id="KW-0862">Zinc</keyword>
<dbReference type="Pfam" id="PF00753">
    <property type="entry name" value="Lactamase_B"/>
    <property type="match status" value="1"/>
</dbReference>
<gene>
    <name evidence="7" type="ORF">SAMN04488579_13713</name>
</gene>
<reference evidence="8" key="1">
    <citation type="submission" date="2016-10" db="EMBL/GenBank/DDBJ databases">
        <authorList>
            <person name="Varghese N."/>
            <person name="Submissions S."/>
        </authorList>
    </citation>
    <scope>NUCLEOTIDE SEQUENCE [LARGE SCALE GENOMIC DNA]</scope>
    <source>
        <strain evidence="8">VPI 5359</strain>
    </source>
</reference>
<evidence type="ECO:0000256" key="3">
    <source>
        <dbReference type="ARBA" id="ARBA00022723"/>
    </source>
</evidence>
<evidence type="ECO:0000259" key="6">
    <source>
        <dbReference type="SMART" id="SM00849"/>
    </source>
</evidence>
<dbReference type="GO" id="GO:0046872">
    <property type="term" value="F:metal ion binding"/>
    <property type="evidence" value="ECO:0007669"/>
    <property type="project" value="UniProtKB-KW"/>
</dbReference>
<dbReference type="InterPro" id="IPR001279">
    <property type="entry name" value="Metallo-B-lactamas"/>
</dbReference>
<protein>
    <submittedName>
        <fullName evidence="7">Metallo-beta-lactamase superfamily protein</fullName>
    </submittedName>
</protein>
<dbReference type="EMBL" id="FNOU01000037">
    <property type="protein sequence ID" value="SDY45901.1"/>
    <property type="molecule type" value="Genomic_DNA"/>
</dbReference>
<dbReference type="CDD" id="cd07729">
    <property type="entry name" value="AHL_lactonase_MBL-fold"/>
    <property type="match status" value="1"/>
</dbReference>
<dbReference type="Proteomes" id="UP000199652">
    <property type="component" value="Unassembled WGS sequence"/>
</dbReference>
<dbReference type="OrthoDB" id="9761531at2"/>
<dbReference type="InterPro" id="IPR051013">
    <property type="entry name" value="MBL_superfamily_lactonases"/>
</dbReference>
<dbReference type="AlphaFoldDB" id="A0A1H3K175"/>
<comment type="cofactor">
    <cofactor evidence="1">
        <name>Zn(2+)</name>
        <dbReference type="ChEBI" id="CHEBI:29105"/>
    </cofactor>
</comment>
<sequence length="270" mass="30194">MKKAKKLYVLNTGYLETDKNNVVNGATVGTRSNPHVQNEWIQLPVMAFLIETDNGYILYDTGSNPAAMDGYWPINLQEVYPLYQTKEETLDAQLALCGVKPEDVKTVVISHLHLDHAGGLYLFEHADVYVPDADYKNALFMVHQNPDPTKHGGYVKGDMDVPLKQVHAVKEDFEIAPGVEVINLPGHTPGLLGLVVHLNGQTIILPQDCVYTAEIFGPPAKASGLLYDTIAYFESIEKVRKIQKKYDAKVIYAHDSDFFKTLQLAPNYYK</sequence>
<dbReference type="PANTHER" id="PTHR42978">
    <property type="entry name" value="QUORUM-QUENCHING LACTONASE YTNP-RELATED-RELATED"/>
    <property type="match status" value="1"/>
</dbReference>
<keyword evidence="4" id="KW-0378">Hydrolase</keyword>
<evidence type="ECO:0000313" key="7">
    <source>
        <dbReference type="EMBL" id="SDY45901.1"/>
    </source>
</evidence>
<dbReference type="STRING" id="1528.SAMN04488579_13713"/>